<proteinExistence type="predicted"/>
<protein>
    <submittedName>
        <fullName evidence="1">Uncharacterized protein</fullName>
    </submittedName>
</protein>
<evidence type="ECO:0000313" key="1">
    <source>
        <dbReference type="EMBL" id="BCR36676.1"/>
    </source>
</evidence>
<keyword evidence="2" id="KW-1185">Reference proteome</keyword>
<sequence>MVNKMIIITDKKLFLFNLLEANYPYNKVLSLYRCLNENHKLEDSIKRCLNYSPDSSQVYADVLKAKKNRYLTIKALMIFGIHELIIDKIKERFPKIQDITHNYFIIEKELELTKDIFEKITYFLRVKTNYFEIQQLSTEMISDIDKDILYYIYKNQPVNLISIQQYLYKEVKLELSEDLLLSINRLEAKKLIMVTSEGILMYLPRFNEIFEQISDDDEIFMNKIIDNKIHGRKIYIYEKMRFNDISATLMICRNEKKYERLLNMFQFNKEQKSCLFPQKDLLAYIELKYHLKPLKTCSDYIIEHELLASDLSKKLLSSEGKIVFNNKIIDDDVSVLIEEFVKSENLIRINDLIYDKFLFFLKKLNVNLKLKAISKIEFFKECSKINGIFMVSDDELLVVNEEKLDSSFLNFLDTALNLFEYPQTSKKLFNSNKVIMKKYEIQNFKELFVVMKHFFKEKYYSKLIFGNNDLIELNDLKLIDYIIQKFEEFEPISKVKLVESLFVETCVDKDILRKIVNDRLNKYNNGEILEVIHERLEENVVNLIKIEFDGYFSQIDLLRKRLKSNLKNDYLDIMFHVQNLKAMNLRREKTLLVEVNYSSFEEAFITWLKAMPKVIDESMIESKIAINSYMFRKMIQKCYIIKSRGFSYYNMTKIFGVLNIQHFRDEIIVQIPEDKIFTGIDILNDDKYKEVFDNFPELDIRNQDIQLLENIIKSSTNIYSYLGDGTAMKKGSLTKTDIVYSEIKNANQIDRLDLEASLKKKYGISNFNSYILRELIDEYGVYQDTQGSFYVDKKTFDKQLEEYLNGTN</sequence>
<dbReference type="EMBL" id="AP024412">
    <property type="protein sequence ID" value="BCR36676.1"/>
    <property type="molecule type" value="Genomic_DNA"/>
</dbReference>
<gene>
    <name evidence="1" type="ORF">MPAN_015690</name>
</gene>
<dbReference type="AlphaFoldDB" id="A0A7U9XV87"/>
<name>A0A7U9XV87_9MOLU</name>
<dbReference type="RefSeq" id="WP_176239321.1">
    <property type="nucleotide sequence ID" value="NZ_AP024412.1"/>
</dbReference>
<accession>A0A7U9XV87</accession>
<dbReference type="Proteomes" id="UP000620133">
    <property type="component" value="Chromosome"/>
</dbReference>
<evidence type="ECO:0000313" key="2">
    <source>
        <dbReference type="Proteomes" id="UP000620133"/>
    </source>
</evidence>
<reference evidence="1" key="1">
    <citation type="submission" date="2021-01" db="EMBL/GenBank/DDBJ databases">
        <title>Draft genome sequence of Acholeplasmataceae bacterium strain Mahy22.</title>
        <authorList>
            <person name="Watanabe M."/>
            <person name="Kojima H."/>
            <person name="Fukui M."/>
        </authorList>
    </citation>
    <scope>NUCLEOTIDE SEQUENCE</scope>
    <source>
        <strain evidence="1">Mahy22</strain>
    </source>
</reference>
<dbReference type="KEGG" id="manr:MPAN_015690"/>
<organism evidence="1 2">
    <name type="scientific">Mariniplasma anaerobium</name>
    <dbReference type="NCBI Taxonomy" id="2735436"/>
    <lineage>
        <taxon>Bacteria</taxon>
        <taxon>Bacillati</taxon>
        <taxon>Mycoplasmatota</taxon>
        <taxon>Mollicutes</taxon>
        <taxon>Acholeplasmatales</taxon>
        <taxon>Acholeplasmataceae</taxon>
        <taxon>Mariniplasma</taxon>
    </lineage>
</organism>